<proteinExistence type="predicted"/>
<dbReference type="KEGG" id="oau:116334936"/>
<reference evidence="2" key="2">
    <citation type="submission" date="2025-09" db="UniProtKB">
        <authorList>
            <consortium name="Ensembl"/>
        </authorList>
    </citation>
    <scope>IDENTIFICATION</scope>
</reference>
<protein>
    <submittedName>
        <fullName evidence="2">Uncharacterized protein</fullName>
    </submittedName>
</protein>
<dbReference type="RefSeq" id="XP_031614350.1">
    <property type="nucleotide sequence ID" value="XM_031758490.2"/>
</dbReference>
<evidence type="ECO:0000256" key="1">
    <source>
        <dbReference type="SAM" id="MobiDB-lite"/>
    </source>
</evidence>
<evidence type="ECO:0000313" key="3">
    <source>
        <dbReference type="Proteomes" id="UP000472276"/>
    </source>
</evidence>
<feature type="compositionally biased region" description="Basic and acidic residues" evidence="1">
    <location>
        <begin position="608"/>
        <end position="621"/>
    </location>
</feature>
<evidence type="ECO:0000313" key="2">
    <source>
        <dbReference type="Ensembl" id="ENSOABP00000028814.1"/>
    </source>
</evidence>
<feature type="region of interest" description="Disordered" evidence="1">
    <location>
        <begin position="527"/>
        <end position="576"/>
    </location>
</feature>
<feature type="region of interest" description="Disordered" evidence="1">
    <location>
        <begin position="444"/>
        <end position="477"/>
    </location>
</feature>
<dbReference type="InterPro" id="IPR027883">
    <property type="entry name" value="Redic1-like"/>
</dbReference>
<sequence length="671" mass="73214">MNWVGGSRNRLVMRNNAKKQREFFEKRKMQQKLKNMGIPVPAPSLGNTGSGSLDLMTLFIVNQIAAKKACKDPPKAAVLGSCKAGARHKRKDPLVLPMSPCSPSRLCLVEGQSEYSVQESRERRKVIPQGFKFQCLSPVLESGFSDNSASDYLPAMPDACSPFSSASSACSGQGIFTLQLNLQKQSQALHPSSPPPWDTSVLSQTEAFHPFSQPRSMTNSSPWLHNVNQPFFQLENPTASQVLFGSPQPGKSKAEDHATYVDSIFLNQPNDKESMLDFMLNQSEIQQQLEDDVFRGFCDEDCEGHSHSGSAKSKICLPDQTSVNSSAPQTVPDSQCMGAEPCNCTDTRFSCFGDNTGPVNGSEYSPSYSFRGGYLSPDSNDDEDCYQLCLPASASYMDQAFSLSGSQGNLNETLSELRPHTPRIRSQMDFRVDLKVTENMATPDKAFESKGQEKESSTALLLSPHPSAQTQSSDVCKCKKTSSETQDAGTQTVRSPSAGVCDASTQCSFVVDSALGYSLHLSNADMSELPPATGRQAGTATEPDALTASPENSRSEEKQTPWSNKKSKADSLSGRSMITANNGAKTILQRPTNPFLTNALSTTNVRGQENKEGRDETEQHENCPPMTSFSDQEREEGTSGTRVNILSKEAEMLQEIANILLLLKQRKIQGY</sequence>
<dbReference type="PANTHER" id="PTHR35158">
    <property type="entry name" value="CDNA SEQUENCE CN725425"/>
    <property type="match status" value="1"/>
</dbReference>
<dbReference type="AlphaFoldDB" id="A0A668TNC5"/>
<accession>A0A668TNC5</accession>
<feature type="region of interest" description="Disordered" evidence="1">
    <location>
        <begin position="604"/>
        <end position="639"/>
    </location>
</feature>
<dbReference type="Proteomes" id="UP000472276">
    <property type="component" value="Unassembled WGS sequence"/>
</dbReference>
<dbReference type="PANTHER" id="PTHR35158:SF1">
    <property type="entry name" value="CDNA SEQUENCE CN725425"/>
    <property type="match status" value="1"/>
</dbReference>
<name>A0A668TNC5_OREAU</name>
<dbReference type="OMA" id="QTPWSNK"/>
<organism evidence="2 3">
    <name type="scientific">Oreochromis aureus</name>
    <name type="common">Israeli tilapia</name>
    <name type="synonym">Chromis aureus</name>
    <dbReference type="NCBI Taxonomy" id="47969"/>
    <lineage>
        <taxon>Eukaryota</taxon>
        <taxon>Metazoa</taxon>
        <taxon>Chordata</taxon>
        <taxon>Craniata</taxon>
        <taxon>Vertebrata</taxon>
        <taxon>Euteleostomi</taxon>
        <taxon>Actinopterygii</taxon>
        <taxon>Neopterygii</taxon>
        <taxon>Teleostei</taxon>
        <taxon>Neoteleostei</taxon>
        <taxon>Acanthomorphata</taxon>
        <taxon>Ovalentaria</taxon>
        <taxon>Cichlomorphae</taxon>
        <taxon>Cichliformes</taxon>
        <taxon>Cichlidae</taxon>
        <taxon>African cichlids</taxon>
        <taxon>Pseudocrenilabrinae</taxon>
        <taxon>Oreochromini</taxon>
        <taxon>Oreochromis</taxon>
    </lineage>
</organism>
<dbReference type="GeneID" id="116334936"/>
<keyword evidence="3" id="KW-1185">Reference proteome</keyword>
<gene>
    <name evidence="2" type="primary">LOC116334936</name>
</gene>
<dbReference type="Ensembl" id="ENSOABT00000029623.2">
    <property type="protein sequence ID" value="ENSOABP00000028814.1"/>
    <property type="gene ID" value="ENSOABG00000013437.2"/>
</dbReference>
<reference evidence="2" key="1">
    <citation type="submission" date="2025-08" db="UniProtKB">
        <authorList>
            <consortium name="Ensembl"/>
        </authorList>
    </citation>
    <scope>IDENTIFICATION</scope>
</reference>
<feature type="compositionally biased region" description="Basic and acidic residues" evidence="1">
    <location>
        <begin position="445"/>
        <end position="456"/>
    </location>
</feature>